<protein>
    <submittedName>
        <fullName evidence="2">Fibronectin-binding protein (FBP)</fullName>
    </submittedName>
</protein>
<keyword evidence="1" id="KW-0175">Coiled coil</keyword>
<evidence type="ECO:0000313" key="3">
    <source>
        <dbReference type="Proteomes" id="UP000275180"/>
    </source>
</evidence>
<dbReference type="Proteomes" id="UP000275180">
    <property type="component" value="Unassembled WGS sequence"/>
</dbReference>
<sequence length="458" mass="51329">MSTDNTKEAYPNILKVRDDHQPIRFGSLEEDKFKISEDSKTSWARENFGINDLRRRIEPWLTSLFQSEHLSLLAGAGLTHAVHRLATGESAAGMDALKLTSKHKDRINQAATESAQAAKRKDKNLEDQIRVANELLRGLEILQKSTEAKALRKELQTGMKEFAQKILESEKNIAIASNHKREQALNTLVTFLMSFASRIGVRDRLNIFTTNYDRLIEAGAELAGLHLLDRFVGKLMPIFRSSRLDLDMHYNPPGIRGEPRYLEGVARYTKLHGSVDWAQAGEDIRRIGLPFGATSIASYLEAPGLSGVTAHELMIYPNAAKDRETAAYPYVELFRDLAAALCRPNSTLVTYGYSFGDEHINRIIRDMLTIPSTHLVVIALDDKSERIMQTYQELGRDSQISLLIGPALADLTTLTEYYLPKPAIDKTTFRMSELLKQRMGAEPQLSAKANEATEGSNQ</sequence>
<dbReference type="RefSeq" id="WP_122245312.1">
    <property type="nucleotide sequence ID" value="NZ_RDQJ01000014.1"/>
</dbReference>
<dbReference type="AlphaFoldDB" id="A0A3M6R8I4"/>
<name>A0A3M6R8I4_9BURK</name>
<dbReference type="OrthoDB" id="9812283at2"/>
<organism evidence="2 3">
    <name type="scientific">Vandammella animalimorsus</name>
    <dbReference type="NCBI Taxonomy" id="2029117"/>
    <lineage>
        <taxon>Bacteria</taxon>
        <taxon>Pseudomonadati</taxon>
        <taxon>Pseudomonadota</taxon>
        <taxon>Betaproteobacteria</taxon>
        <taxon>Burkholderiales</taxon>
        <taxon>Comamonadaceae</taxon>
        <taxon>Vandammella</taxon>
    </lineage>
</organism>
<comment type="caution">
    <text evidence="2">The sequence shown here is derived from an EMBL/GenBank/DDBJ whole genome shotgun (WGS) entry which is preliminary data.</text>
</comment>
<evidence type="ECO:0000313" key="2">
    <source>
        <dbReference type="EMBL" id="RMX11637.1"/>
    </source>
</evidence>
<accession>A0A3M6R8I4</accession>
<reference evidence="2 3" key="1">
    <citation type="submission" date="2018-10" db="EMBL/GenBank/DDBJ databases">
        <title>Comamonadaceae CDC group NO-1 genome sequencing and assembly.</title>
        <authorList>
            <person name="Bernier A.-M."/>
            <person name="Bernard K."/>
        </authorList>
    </citation>
    <scope>NUCLEOTIDE SEQUENCE [LARGE SCALE GENOMIC DNA]</scope>
    <source>
        <strain evidence="2 3">NML180582</strain>
    </source>
</reference>
<dbReference type="EMBL" id="RDQJ01000014">
    <property type="protein sequence ID" value="RMX11637.1"/>
    <property type="molecule type" value="Genomic_DNA"/>
</dbReference>
<proteinExistence type="predicted"/>
<gene>
    <name evidence="2" type="ORF">EBQ34_10060</name>
</gene>
<feature type="coiled-coil region" evidence="1">
    <location>
        <begin position="108"/>
        <end position="135"/>
    </location>
</feature>
<dbReference type="Pfam" id="PF13289">
    <property type="entry name" value="SIR2_2"/>
    <property type="match status" value="1"/>
</dbReference>
<evidence type="ECO:0000256" key="1">
    <source>
        <dbReference type="SAM" id="Coils"/>
    </source>
</evidence>